<dbReference type="Gene3D" id="1.25.40.10">
    <property type="entry name" value="Tetratricopeptide repeat domain"/>
    <property type="match status" value="2"/>
</dbReference>
<dbReference type="RefSeq" id="XP_068351572.1">
    <property type="nucleotide sequence ID" value="XM_068510107.1"/>
</dbReference>
<dbReference type="InterPro" id="IPR000626">
    <property type="entry name" value="Ubiquitin-like_dom"/>
</dbReference>
<dbReference type="PANTHER" id="PTHR11102:SF160">
    <property type="entry name" value="ERAD-ASSOCIATED E3 UBIQUITIN-PROTEIN LIGASE COMPONENT HRD3"/>
    <property type="match status" value="1"/>
</dbReference>
<dbReference type="Pfam" id="PF08238">
    <property type="entry name" value="Sel1"/>
    <property type="match status" value="6"/>
</dbReference>
<comment type="similarity">
    <text evidence="1">Belongs to the sel-1 family.</text>
</comment>
<dbReference type="SUPFAM" id="SSF81901">
    <property type="entry name" value="HCP-like"/>
    <property type="match status" value="2"/>
</dbReference>
<keyword evidence="5" id="KW-1185">Reference proteome</keyword>
<dbReference type="Pfam" id="PF00240">
    <property type="entry name" value="ubiquitin"/>
    <property type="match status" value="1"/>
</dbReference>
<dbReference type="GeneID" id="94844811"/>
<proteinExistence type="inferred from homology"/>
<feature type="domain" description="Ubiquitin-like" evidence="3">
    <location>
        <begin position="50"/>
        <end position="100"/>
    </location>
</feature>
<reference evidence="4" key="1">
    <citation type="submission" date="2016-10" db="EMBL/GenBank/DDBJ databases">
        <authorList>
            <person name="Benchimol M."/>
            <person name="Almeida L.G."/>
            <person name="Vasconcelos A.T."/>
            <person name="Perreira-Neves A."/>
            <person name="Rosa I.A."/>
            <person name="Tasca T."/>
            <person name="Bogo M.R."/>
            <person name="de Souza W."/>
        </authorList>
    </citation>
    <scope>NUCLEOTIDE SEQUENCE [LARGE SCALE GENOMIC DNA]</scope>
    <source>
        <strain evidence="4">K</strain>
    </source>
</reference>
<dbReference type="CDD" id="cd17039">
    <property type="entry name" value="Ubl_ubiquitin_like"/>
    <property type="match status" value="1"/>
</dbReference>
<accession>A0A1J4JLJ4</accession>
<evidence type="ECO:0000256" key="2">
    <source>
        <dbReference type="SAM" id="MobiDB-lite"/>
    </source>
</evidence>
<dbReference type="VEuPathDB" id="TrichDB:TRFO_35177"/>
<dbReference type="AlphaFoldDB" id="A0A1J4JLJ4"/>
<dbReference type="OrthoDB" id="7537057at2759"/>
<dbReference type="InterPro" id="IPR050767">
    <property type="entry name" value="Sel1_AlgK"/>
</dbReference>
<dbReference type="Proteomes" id="UP000179807">
    <property type="component" value="Unassembled WGS sequence"/>
</dbReference>
<feature type="region of interest" description="Disordered" evidence="2">
    <location>
        <begin position="149"/>
        <end position="168"/>
    </location>
</feature>
<dbReference type="InterPro" id="IPR029071">
    <property type="entry name" value="Ubiquitin-like_domsf"/>
</dbReference>
<comment type="caution">
    <text evidence="4">The sequence shown here is derived from an EMBL/GenBank/DDBJ whole genome shotgun (WGS) entry which is preliminary data.</text>
</comment>
<dbReference type="SUPFAM" id="SSF54236">
    <property type="entry name" value="Ubiquitin-like"/>
    <property type="match status" value="1"/>
</dbReference>
<evidence type="ECO:0000259" key="3">
    <source>
        <dbReference type="PROSITE" id="PS50053"/>
    </source>
</evidence>
<dbReference type="EMBL" id="MLAK01001056">
    <property type="protein sequence ID" value="OHS98435.1"/>
    <property type="molecule type" value="Genomic_DNA"/>
</dbReference>
<evidence type="ECO:0000313" key="4">
    <source>
        <dbReference type="EMBL" id="OHS98435.1"/>
    </source>
</evidence>
<protein>
    <recommendedName>
        <fullName evidence="3">Ubiquitin-like domain-containing protein</fullName>
    </recommendedName>
</protein>
<dbReference type="Gene3D" id="3.10.20.90">
    <property type="entry name" value="Phosphatidylinositol 3-kinase Catalytic Subunit, Chain A, domain 1"/>
    <property type="match status" value="1"/>
</dbReference>
<dbReference type="InterPro" id="IPR006597">
    <property type="entry name" value="Sel1-like"/>
</dbReference>
<sequence>MNAKLLNTPEDKLQDHILRESDVIFVVPMPEKVPPAHTFIYCSLGNDLLMQLTVKDESSVSDLKNLIESRYKIPSENQLIYWHGSPVDDSRTIDTFAPDDTFVLLSLELTGKLNVIFENGGKKIKKKFSAYSTVGEIKTVLFQSYNDANKNNNAKEEDNENDDNSNSQQKIIHDNKSLAFEGMMCDDNDALFSFCRLEPRFTLNGVEDQISIDKVNNMIRAKAEANDYCYLYIYAKMLFFGIVIPQDKVLAAQYFEKAYEQGHYTAMTDYAELIYNGELPEPRPDAAMKYSKRAADNGHIGATYLYGILCLKQRKFAEAQQYLNKATNQGHILAATAYAQMILKGQSEVTDKTVAQDLLVNAAKKKYPPAMKALAKLMKFEGNIEGADKLMQEAASLGSPGALYYLANQVLIKNDFKKAAKYAQEASKYGHTGAKRLLGIMQRRGTGVDKNIEEAFKLLTEASEKGDTQATFHLAKMYLRGDGCEVDKEKAYELVSKAASDGHKSSIFFIYIFIFYLNVI</sequence>
<evidence type="ECO:0000256" key="1">
    <source>
        <dbReference type="ARBA" id="ARBA00038101"/>
    </source>
</evidence>
<dbReference type="SMART" id="SM00671">
    <property type="entry name" value="SEL1"/>
    <property type="match status" value="8"/>
</dbReference>
<organism evidence="4 5">
    <name type="scientific">Tritrichomonas foetus</name>
    <dbReference type="NCBI Taxonomy" id="1144522"/>
    <lineage>
        <taxon>Eukaryota</taxon>
        <taxon>Metamonada</taxon>
        <taxon>Parabasalia</taxon>
        <taxon>Tritrichomonadida</taxon>
        <taxon>Tritrichomonadidae</taxon>
        <taxon>Tritrichomonas</taxon>
    </lineage>
</organism>
<dbReference type="InterPro" id="IPR011990">
    <property type="entry name" value="TPR-like_helical_dom_sf"/>
</dbReference>
<dbReference type="PROSITE" id="PS50053">
    <property type="entry name" value="UBIQUITIN_2"/>
    <property type="match status" value="1"/>
</dbReference>
<gene>
    <name evidence="4" type="ORF">TRFO_35177</name>
</gene>
<name>A0A1J4JLJ4_9EUKA</name>
<dbReference type="PANTHER" id="PTHR11102">
    <property type="entry name" value="SEL-1-LIKE PROTEIN"/>
    <property type="match status" value="1"/>
</dbReference>
<evidence type="ECO:0000313" key="5">
    <source>
        <dbReference type="Proteomes" id="UP000179807"/>
    </source>
</evidence>